<evidence type="ECO:0000256" key="6">
    <source>
        <dbReference type="SAM" id="SignalP"/>
    </source>
</evidence>
<keyword evidence="2 6" id="KW-0732">Signal</keyword>
<dbReference type="CDD" id="cd13585">
    <property type="entry name" value="PBP2_TMBP_like"/>
    <property type="match status" value="1"/>
</dbReference>
<organism evidence="7 8">
    <name type="scientific">Actinophytocola algeriensis</name>
    <dbReference type="NCBI Taxonomy" id="1768010"/>
    <lineage>
        <taxon>Bacteria</taxon>
        <taxon>Bacillati</taxon>
        <taxon>Actinomycetota</taxon>
        <taxon>Actinomycetes</taxon>
        <taxon>Pseudonocardiales</taxon>
        <taxon>Pseudonocardiaceae</taxon>
    </lineage>
</organism>
<name>A0A7W7VDJ0_9PSEU</name>
<feature type="chain" id="PRO_5038386420" evidence="6">
    <location>
        <begin position="26"/>
        <end position="445"/>
    </location>
</feature>
<keyword evidence="1" id="KW-1003">Cell membrane</keyword>
<dbReference type="Gene3D" id="3.40.190.10">
    <property type="entry name" value="Periplasmic binding protein-like II"/>
    <property type="match status" value="1"/>
</dbReference>
<dbReference type="Pfam" id="PF01547">
    <property type="entry name" value="SBP_bac_1"/>
    <property type="match status" value="1"/>
</dbReference>
<evidence type="ECO:0000256" key="4">
    <source>
        <dbReference type="ARBA" id="ARBA00023139"/>
    </source>
</evidence>
<proteinExistence type="predicted"/>
<protein>
    <submittedName>
        <fullName evidence="7">Multiple sugar transport system substrate-binding protein</fullName>
    </submittedName>
</protein>
<dbReference type="Proteomes" id="UP000520767">
    <property type="component" value="Unassembled WGS sequence"/>
</dbReference>
<dbReference type="EMBL" id="JACHJQ010000002">
    <property type="protein sequence ID" value="MBB4906134.1"/>
    <property type="molecule type" value="Genomic_DNA"/>
</dbReference>
<evidence type="ECO:0000256" key="2">
    <source>
        <dbReference type="ARBA" id="ARBA00022729"/>
    </source>
</evidence>
<dbReference type="PANTHER" id="PTHR43649">
    <property type="entry name" value="ARABINOSE-BINDING PROTEIN-RELATED"/>
    <property type="match status" value="1"/>
</dbReference>
<keyword evidence="7" id="KW-0762">Sugar transport</keyword>
<keyword evidence="3" id="KW-0472">Membrane</keyword>
<reference evidence="7 8" key="1">
    <citation type="submission" date="2020-08" db="EMBL/GenBank/DDBJ databases">
        <title>Genomic Encyclopedia of Type Strains, Phase III (KMG-III): the genomes of soil and plant-associated and newly described type strains.</title>
        <authorList>
            <person name="Whitman W."/>
        </authorList>
    </citation>
    <scope>NUCLEOTIDE SEQUENCE [LARGE SCALE GENOMIC DNA]</scope>
    <source>
        <strain evidence="7 8">CECT 8960</strain>
    </source>
</reference>
<keyword evidence="8" id="KW-1185">Reference proteome</keyword>
<keyword evidence="7" id="KW-0813">Transport</keyword>
<dbReference type="InterPro" id="IPR006059">
    <property type="entry name" value="SBP"/>
</dbReference>
<keyword evidence="4" id="KW-0564">Palmitate</keyword>
<dbReference type="SUPFAM" id="SSF53850">
    <property type="entry name" value="Periplasmic binding protein-like II"/>
    <property type="match status" value="1"/>
</dbReference>
<gene>
    <name evidence="7" type="ORF">FHR82_002351</name>
</gene>
<evidence type="ECO:0000256" key="3">
    <source>
        <dbReference type="ARBA" id="ARBA00023136"/>
    </source>
</evidence>
<evidence type="ECO:0000313" key="8">
    <source>
        <dbReference type="Proteomes" id="UP000520767"/>
    </source>
</evidence>
<keyword evidence="5" id="KW-0449">Lipoprotein</keyword>
<dbReference type="PANTHER" id="PTHR43649:SF33">
    <property type="entry name" value="POLYGALACTURONAN_RHAMNOGALACTURONAN-BINDING PROTEIN YTCQ"/>
    <property type="match status" value="1"/>
</dbReference>
<feature type="signal peptide" evidence="6">
    <location>
        <begin position="1"/>
        <end position="25"/>
    </location>
</feature>
<dbReference type="PROSITE" id="PS51257">
    <property type="entry name" value="PROKAR_LIPOPROTEIN"/>
    <property type="match status" value="1"/>
</dbReference>
<dbReference type="InterPro" id="IPR050490">
    <property type="entry name" value="Bact_solute-bd_prot1"/>
</dbReference>
<dbReference type="RefSeq" id="WP_184810250.1">
    <property type="nucleotide sequence ID" value="NZ_JACHJQ010000002.1"/>
</dbReference>
<evidence type="ECO:0000256" key="5">
    <source>
        <dbReference type="ARBA" id="ARBA00023288"/>
    </source>
</evidence>
<evidence type="ECO:0000313" key="7">
    <source>
        <dbReference type="EMBL" id="MBB4906134.1"/>
    </source>
</evidence>
<dbReference type="AlphaFoldDB" id="A0A7W7VDJ0"/>
<evidence type="ECO:0000256" key="1">
    <source>
        <dbReference type="ARBA" id="ARBA00022475"/>
    </source>
</evidence>
<sequence length="445" mass="47729">MGLRGRLAGLAAVAAALVISGCAGPGSGTGAAPEGGTEDWGEPKGTIEFWDTNANPRLTAKWEELIARFEKDNPEIKVDYVGLPNSSYLQKVQNALATGEIPDVLLIGNDIASLIAQKALVPVDDAFTEGGLPDKVDKSMVETERGNSADRKLYKAPLTALSDVIWYRKDWLAEANLAEPKSYDEFFAAAEALTNPGANRFGFAFRGGPGSMPPLLAMTYGMSGVGEFFTEDGKATLDDPENVEAFKRYAGLYGTVSATADISNDYPKIVAAFDGGSAWAMHHNLGSYQDHVTALGADKVAGVQPFPDEDGVITATSPAISGLSILAGSEKKAAAWEFVEYMSTEANSEWAETVGQVPAFTEAQKGAWVEQSQPIKAVVEAAENPKTRYVRLPTFLPDWGAILKTEMEPDFQAVLQKTMPAEEFLSKYAARFEEALAEYKENAGK</sequence>
<comment type="caution">
    <text evidence="7">The sequence shown here is derived from an EMBL/GenBank/DDBJ whole genome shotgun (WGS) entry which is preliminary data.</text>
</comment>
<accession>A0A7W7VDJ0</accession>